<protein>
    <submittedName>
        <fullName evidence="4">Acyl-phosphate glycerol 3-phosphate acyltransferase</fullName>
    </submittedName>
</protein>
<evidence type="ECO:0000313" key="5">
    <source>
        <dbReference type="Proteomes" id="UP000036106"/>
    </source>
</evidence>
<keyword evidence="1 4" id="KW-0808">Transferase</keyword>
<dbReference type="AlphaFoldDB" id="A0A0H4QI07"/>
<evidence type="ECO:0000313" key="4">
    <source>
        <dbReference type="EMBL" id="AKP66676.1"/>
    </source>
</evidence>
<dbReference type="Proteomes" id="UP000036106">
    <property type="component" value="Chromosome"/>
</dbReference>
<dbReference type="EMBL" id="CP012034">
    <property type="protein sequence ID" value="AKP66676.1"/>
    <property type="molecule type" value="Genomic_DNA"/>
</dbReference>
<keyword evidence="2 4" id="KW-0012">Acyltransferase</keyword>
<dbReference type="SUPFAM" id="SSF69593">
    <property type="entry name" value="Glycerol-3-phosphate (1)-acyltransferase"/>
    <property type="match status" value="1"/>
</dbReference>
<accession>A0A0H4QI07</accession>
<organism evidence="4 5">
    <name type="scientific">Companilactobacillus ginsenosidimutans</name>
    <dbReference type="NCBI Taxonomy" id="1007676"/>
    <lineage>
        <taxon>Bacteria</taxon>
        <taxon>Bacillati</taxon>
        <taxon>Bacillota</taxon>
        <taxon>Bacilli</taxon>
        <taxon>Lactobacillales</taxon>
        <taxon>Lactobacillaceae</taxon>
        <taxon>Companilactobacillus</taxon>
    </lineage>
</organism>
<sequence length="212" mass="24367">MFYKFIRQVARFVVFVVNGRFKIIGKENLPDKPYIIVAPHRTWWEPIFFALAISPKEATFMAKIELFKNPILRYILVHAHAFPVDRKHPGPSVIKTPVKALKNKGQVLIMFPSGTRYSEELRGGASLIAKLSKAPLVPMVYQGPLKFSDLLKHKNVTIGVGPEIDFNFKAKLTDEQTQKVNQDMEIAWKQIDTNINPDFKYIPDPQKKEFED</sequence>
<dbReference type="InterPro" id="IPR002123">
    <property type="entry name" value="Plipid/glycerol_acylTrfase"/>
</dbReference>
<dbReference type="STRING" id="1007676.ABM34_03280"/>
<proteinExistence type="predicted"/>
<dbReference type="GO" id="GO:0006654">
    <property type="term" value="P:phosphatidic acid biosynthetic process"/>
    <property type="evidence" value="ECO:0007669"/>
    <property type="project" value="TreeGrafter"/>
</dbReference>
<dbReference type="GO" id="GO:0003841">
    <property type="term" value="F:1-acylglycerol-3-phosphate O-acyltransferase activity"/>
    <property type="evidence" value="ECO:0007669"/>
    <property type="project" value="TreeGrafter"/>
</dbReference>
<keyword evidence="5" id="KW-1185">Reference proteome</keyword>
<dbReference type="KEGG" id="lgn:ABM34_03280"/>
<gene>
    <name evidence="4" type="ORF">ABM34_03280</name>
</gene>
<evidence type="ECO:0000259" key="3">
    <source>
        <dbReference type="SMART" id="SM00563"/>
    </source>
</evidence>
<evidence type="ECO:0000256" key="1">
    <source>
        <dbReference type="ARBA" id="ARBA00022679"/>
    </source>
</evidence>
<evidence type="ECO:0000256" key="2">
    <source>
        <dbReference type="ARBA" id="ARBA00023315"/>
    </source>
</evidence>
<dbReference type="PATRIC" id="fig|1007676.4.peg.678"/>
<dbReference type="SMART" id="SM00563">
    <property type="entry name" value="PlsC"/>
    <property type="match status" value="1"/>
</dbReference>
<dbReference type="RefSeq" id="WP_048703332.1">
    <property type="nucleotide sequence ID" value="NZ_CP012034.1"/>
</dbReference>
<dbReference type="OrthoDB" id="9803035at2"/>
<feature type="domain" description="Phospholipid/glycerol acyltransferase" evidence="3">
    <location>
        <begin position="34"/>
        <end position="144"/>
    </location>
</feature>
<reference evidence="5" key="1">
    <citation type="submission" date="2015-07" db="EMBL/GenBank/DDBJ databases">
        <title>Lactobacillus ginsenosidimutans/EMML 3141/ whole genome sequencing.</title>
        <authorList>
            <person name="Kim M.K."/>
            <person name="Im W.-T."/>
            <person name="Srinivasan S."/>
            <person name="Lee J.-J."/>
        </authorList>
    </citation>
    <scope>NUCLEOTIDE SEQUENCE [LARGE SCALE GENOMIC DNA]</scope>
    <source>
        <strain evidence="5">EMML 3041</strain>
    </source>
</reference>
<dbReference type="PANTHER" id="PTHR10434:SF40">
    <property type="entry name" value="1-ACYL-SN-GLYCEROL-3-PHOSPHATE ACYLTRANSFERASE"/>
    <property type="match status" value="1"/>
</dbReference>
<dbReference type="Pfam" id="PF01553">
    <property type="entry name" value="Acyltransferase"/>
    <property type="match status" value="1"/>
</dbReference>
<dbReference type="CDD" id="cd07989">
    <property type="entry name" value="LPLAT_AGPAT-like"/>
    <property type="match status" value="1"/>
</dbReference>
<name>A0A0H4QI07_9LACO</name>
<dbReference type="PANTHER" id="PTHR10434">
    <property type="entry name" value="1-ACYL-SN-GLYCEROL-3-PHOSPHATE ACYLTRANSFERASE"/>
    <property type="match status" value="1"/>
</dbReference>